<dbReference type="InterPro" id="IPR055575">
    <property type="entry name" value="DUF7151"/>
</dbReference>
<reference evidence="4 5" key="1">
    <citation type="journal article" date="2015" name="Nat. Commun.">
        <title>Genomic and transcriptomic evidence for scavenging of diverse organic compounds by widespread deep-sea archaea.</title>
        <authorList>
            <person name="Li M."/>
            <person name="Baker B.J."/>
            <person name="Anantharaman K."/>
            <person name="Jain S."/>
            <person name="Breier J.A."/>
            <person name="Dick G.J."/>
        </authorList>
    </citation>
    <scope>NUCLEOTIDE SEQUENCE [LARGE SCALE GENOMIC DNA]</scope>
    <source>
        <strain evidence="4">Cayman_51_deep</strain>
    </source>
</reference>
<feature type="region of interest" description="Disordered" evidence="1">
    <location>
        <begin position="2215"/>
        <end position="2241"/>
    </location>
</feature>
<dbReference type="Pfam" id="PF23657">
    <property type="entry name" value="DUF7151"/>
    <property type="match status" value="1"/>
</dbReference>
<dbReference type="Gene3D" id="2.60.120.260">
    <property type="entry name" value="Galactose-binding domain-like"/>
    <property type="match status" value="1"/>
</dbReference>
<protein>
    <recommendedName>
        <fullName evidence="3">DUF7151 domain-containing protein</fullName>
    </recommendedName>
</protein>
<name>A0A2V3HTM7_9ARCH</name>
<feature type="region of interest" description="Disordered" evidence="1">
    <location>
        <begin position="644"/>
        <end position="685"/>
    </location>
</feature>
<evidence type="ECO:0000256" key="1">
    <source>
        <dbReference type="SAM" id="MobiDB-lite"/>
    </source>
</evidence>
<evidence type="ECO:0000259" key="3">
    <source>
        <dbReference type="Pfam" id="PF23657"/>
    </source>
</evidence>
<accession>A0A2V3HTM7</accession>
<sequence length="2241" mass="241405">MPAERKRLAGVLVLLMLLAPIAAAGNASWVGPTSVNPQGDAVTLTGFRVPGNATILDGWLHVTDSPMATSLDDGIVWEGTDFSSGTFYGTELLEEEIRLEDDGTRSNISTFDEGEITVNLNSVYKYSPGWRHVYATTYVSSGLSACNGDNGSSLERGWDSDFDQNLDSDEVLWTEYFCDAVVNGTTVYYLFSFFPVSAGSTNCTYGGNLMKAGLNLDGDNQLDTNEISNQTYLCHQHKLWGATTFTDLNGTIYGDTQTLSHGVVPASAAEGIVAVGTMPGSPVPAGSSGYFQLPQVDVPDDEDVNGYYMTFDHWYHLDSTAAGGGDGAWVEYRMVTSSWTNWSYIAPDGGYPSTMSTSAPTPEGAPSTGAVPVFASPTYSGWVSSNISLSSIPDIENASKVQFRFHIWTDPNSTNERPGWFLDNFDFHNDGTEFGAWHGGCYAPGSTCTYSANQYGALQRTLNLTGTNSTHEIEVDMEWDLAGSYSDNACVELSLNNNTWIDISSSGSSTAYNCEDRAGAIPGVSGYDGVSGDESNGIRTVSFDIPTSFQNQANVHIRFIVDSDSFIPQYGGNYADDLEGLTVDEIRIVDGSGNVLFEDDLETTTSMYHYGAVWPNPSSNTQAGVDDWDHYVFVSGGQDILKGFEDSTASSPSTSMPSGWTRSPSTGSNTNKWSYGQVTSSSGAGNDEPSFPYAMAINLAGPYGSNLNANLYSPTYSLPANSSATMVFDHWACFEAYWDGAGIFIQVNGGSWNYWDPGSGFYPHTGIGGYTAIPTGSNYFGPVKCTGAGASYTVTDTTWDSKEASLAQYAGDNVRFRFHGGSDTIWNYGGWYLDNVGVRIANYGNGGSWLSPVFDASDIHDFNLGFIDIDASISPDTWVRASLIDTYTGEVVPGYSNVSFPISLAGVDTTTTPQMRLELHMDTNNEEETPRVMKIHIGGKRVLSAAALEGNGWDFSASVSLIDGLLNATGVAGTISSDYLHSSRPIKSVGLSGNFSSGLVINLLGPSGGTLGTMSQGGLAFTYPQPGFGVSISLPTNGWIDKMVLTAIFAEPALNPEIDVLGDETHEWSFPMGDDYGHYGWQSMLSGMGSTVTSTTVSIGDFAPSTMTLRIPAAGVVNAGIISIAPDSDGFDAPVSVSIGSASQSSGSGDVLFHNMLDSAQILAINSLPGSHTDPDTGRQWREVTLTIDSSTAQIVTLTRLGIGYMIFENVSGLATSVAAYHDSQTQDDPPPEEVSIPVNVSADMGSISIDGDLDYDYIMTNRDFQVPNTLYPDRELVEITTMHHHLYDNSEIVKITLRGTASDGEILEFEVTKDPMADWDSSVPVLFSQPSGSNSAMLDETSSYIDNVVDNDGWTDVAVHWMFDISWNWDDVDSIRWVAQAFDSTGETVWPAVSFSGQSGAKAVENDLQVDSFEVRDESGRLLSNLFSPFYPFPIMDGGQVNVTGTVRFQDSTDRRPDSGDYSVGLNLSGNLFALASEEGGGYAGTIAPPASLTELTLSPMMLTVGPSGSSTGAEDVTGLAQQVIIRVDSNPPTAGPIEVNTAIGLQPAHGKVWEPQNPLTVFVTIDEAEARGEIIALRYWRETVDDVNMDGIADEDEYLSQQQPLTSGMTGQQQVQFVGIDVAALPFNSMVHMYIEGTDWAGYSYQDGGTGGGPGAENAWSTVVIATDEPTNIVPTGFDLDRELGYLLAGVPHTFTMQIDELNGIHTLDNVTIMLCGDGPSNLGKFTYDPSRGTLWTADDSMVSPLSAQTAEVTSAITQLSLGFKLSWDYPWAEGQLGCKPSISIEDDLSTVAYQNNIGELTWDLDNNFMAVPDSMQDLTPPQIEAVGHTLYLRQGDEFLMEGTIYYSGSQVVASEIPDDLQVEIEVIYGTQEIDIVVDVEPDGTFMGSMVLPARVPLNPEMVVTTTVLNVPGAGSSGVNSDASVVVDSKSPQVLFNMAEYPDSSLTILDSDMLDDVTVTVTMVDEIGMVDGPLQVAWVYVRDNAPVPGTEVTGELVMISDGDTNDVYQSVLDLNPLNGMRVESGDYIWFWVTSTDKSGNEIVGAASEVAPRQVTMRIMEFLGQYTRAVINPTQTPLQGEILTIETFWENQGKREGELQVGLYELVDGQWRMSLSTATNGDIMLLLPAESSSVHAEFRWESWQPGQPNLYLIVNGDFDNPYQPITGINVQPPPTEDEGGESSQMLLIGGVLLLAVLGIAMFMMRGRDSEDFYYDDDEGGYYEDDSWDGDDEAGEEDGGE</sequence>
<feature type="compositionally biased region" description="Low complexity" evidence="1">
    <location>
        <begin position="647"/>
        <end position="658"/>
    </location>
</feature>
<organism evidence="4 5">
    <name type="scientific">Candidatus Thalassarchaeum betae</name>
    <dbReference type="NCBI Taxonomy" id="2599289"/>
    <lineage>
        <taxon>Archaea</taxon>
        <taxon>Methanobacteriati</taxon>
        <taxon>Thermoplasmatota</taxon>
        <taxon>Candidatus Poseidoniia</taxon>
        <taxon>Candidatus Poseidoniales</taxon>
        <taxon>Candidatus Thalassarchaeaceae</taxon>
        <taxon>Candidatus Thalassarchaeum</taxon>
    </lineage>
</organism>
<comment type="caution">
    <text evidence="4">The sequence shown here is derived from an EMBL/GenBank/DDBJ whole genome shotgun (WGS) entry which is preliminary data.</text>
</comment>
<keyword evidence="2" id="KW-0472">Membrane</keyword>
<gene>
    <name evidence="4" type="ORF">CXX69_01365</name>
</gene>
<dbReference type="EMBL" id="PSPG01000002">
    <property type="protein sequence ID" value="PXF22256.1"/>
    <property type="molecule type" value="Genomic_DNA"/>
</dbReference>
<dbReference type="Proteomes" id="UP000248161">
    <property type="component" value="Unassembled WGS sequence"/>
</dbReference>
<feature type="transmembrane region" description="Helical" evidence="2">
    <location>
        <begin position="2186"/>
        <end position="2205"/>
    </location>
</feature>
<keyword evidence="2" id="KW-0812">Transmembrane</keyword>
<evidence type="ECO:0000313" key="4">
    <source>
        <dbReference type="EMBL" id="PXF22256.1"/>
    </source>
</evidence>
<feature type="compositionally biased region" description="Polar residues" evidence="1">
    <location>
        <begin position="660"/>
        <end position="684"/>
    </location>
</feature>
<proteinExistence type="predicted"/>
<evidence type="ECO:0000256" key="2">
    <source>
        <dbReference type="SAM" id="Phobius"/>
    </source>
</evidence>
<keyword evidence="2" id="KW-1133">Transmembrane helix</keyword>
<feature type="domain" description="DUF7151" evidence="3">
    <location>
        <begin position="197"/>
        <end position="234"/>
    </location>
</feature>
<evidence type="ECO:0000313" key="5">
    <source>
        <dbReference type="Proteomes" id="UP000248161"/>
    </source>
</evidence>